<dbReference type="GO" id="GO:0006357">
    <property type="term" value="P:regulation of transcription by RNA polymerase II"/>
    <property type="evidence" value="ECO:0007669"/>
    <property type="project" value="TreeGrafter"/>
</dbReference>
<comment type="domain">
    <text evidence="4">The JmjC domain and the C6-type zinc-finger are required for the demethylation activity.</text>
</comment>
<evidence type="ECO:0000313" key="6">
    <source>
        <dbReference type="EMBL" id="NXK56854.1"/>
    </source>
</evidence>
<comment type="cofactor">
    <cofactor evidence="4">
        <name>Fe(2+)</name>
        <dbReference type="ChEBI" id="CHEBI:29033"/>
    </cofactor>
    <text evidence="4">Binds 1 Fe(2+) ion per subunit.</text>
</comment>
<keyword evidence="7" id="KW-1185">Reference proteome</keyword>
<comment type="domain">
    <text evidence="4">Leu-Xaa-Xaa-Leu-Leu (LXXLL) motifs are known to mediate the association with nuclear receptors.</text>
</comment>
<dbReference type="PANTHER" id="PTHR12549">
    <property type="entry name" value="JMJC DOMAIN-CONTAINING HISTONE DEMETHYLATION PROTEIN"/>
    <property type="match status" value="1"/>
</dbReference>
<comment type="caution">
    <text evidence="6">The sequence shown here is derived from an EMBL/GenBank/DDBJ whole genome shotgun (WGS) entry which is preliminary data.</text>
</comment>
<proteinExistence type="inferred from homology"/>
<dbReference type="GO" id="GO:0140683">
    <property type="term" value="F:histone H3K9me/H3K9me2 demethylase activity"/>
    <property type="evidence" value="ECO:0007669"/>
    <property type="project" value="UniProtKB-EC"/>
</dbReference>
<evidence type="ECO:0000256" key="3">
    <source>
        <dbReference type="ARBA" id="ARBA00023242"/>
    </source>
</evidence>
<keyword evidence="4" id="KW-0408">Iron</keyword>
<reference evidence="6 7" key="1">
    <citation type="submission" date="2019-09" db="EMBL/GenBank/DDBJ databases">
        <title>Bird 10,000 Genomes (B10K) Project - Family phase.</title>
        <authorList>
            <person name="Zhang G."/>
        </authorList>
    </citation>
    <scope>NUCLEOTIDE SEQUENCE [LARGE SCALE GENOMIC DNA]</scope>
    <source>
        <strain evidence="6">B10K-DU-011-36</strain>
        <tissue evidence="6">Muscle</tissue>
    </source>
</reference>
<feature type="domain" description="JmjC" evidence="5">
    <location>
        <begin position="1"/>
        <end position="60"/>
    </location>
</feature>
<dbReference type="Proteomes" id="UP000537522">
    <property type="component" value="Unassembled WGS sequence"/>
</dbReference>
<dbReference type="PANTHER" id="PTHR12549:SF4">
    <property type="entry name" value="LYSINE-SPECIFIC DEMETHYLASE HAIRLESS"/>
    <property type="match status" value="1"/>
</dbReference>
<dbReference type="InterPro" id="IPR003347">
    <property type="entry name" value="JmjC_dom"/>
</dbReference>
<dbReference type="CDD" id="cd02208">
    <property type="entry name" value="cupin_RmlC-like"/>
    <property type="match status" value="1"/>
</dbReference>
<keyword evidence="3 4" id="KW-0539">Nucleus</keyword>
<name>A0A7L0KIJ2_CHATO</name>
<dbReference type="Pfam" id="PF02373">
    <property type="entry name" value="JmjC"/>
    <property type="match status" value="1"/>
</dbReference>
<evidence type="ECO:0000259" key="5">
    <source>
        <dbReference type="PROSITE" id="PS51184"/>
    </source>
</evidence>
<dbReference type="SUPFAM" id="SSF51197">
    <property type="entry name" value="Clavaminate synthase-like"/>
    <property type="match status" value="1"/>
</dbReference>
<dbReference type="EMBL" id="VXAL01020293">
    <property type="protein sequence ID" value="NXK56854.1"/>
    <property type="molecule type" value="Genomic_DNA"/>
</dbReference>
<dbReference type="GO" id="GO:0046872">
    <property type="term" value="F:metal ion binding"/>
    <property type="evidence" value="ECO:0007669"/>
    <property type="project" value="UniProtKB-UniRule"/>
</dbReference>
<keyword evidence="2 4" id="KW-0479">Metal-binding</keyword>
<accession>A0A7L0KIJ2</accession>
<dbReference type="Gene3D" id="2.60.120.650">
    <property type="entry name" value="Cupin"/>
    <property type="match status" value="1"/>
</dbReference>
<organism evidence="6 7">
    <name type="scientific">Chauna torquata</name>
    <name type="common">Southern screamer</name>
    <dbReference type="NCBI Taxonomy" id="30388"/>
    <lineage>
        <taxon>Eukaryota</taxon>
        <taxon>Metazoa</taxon>
        <taxon>Chordata</taxon>
        <taxon>Craniata</taxon>
        <taxon>Vertebrata</taxon>
        <taxon>Euteleostomi</taxon>
        <taxon>Archelosauria</taxon>
        <taxon>Archosauria</taxon>
        <taxon>Dinosauria</taxon>
        <taxon>Saurischia</taxon>
        <taxon>Theropoda</taxon>
        <taxon>Coelurosauria</taxon>
        <taxon>Aves</taxon>
        <taxon>Neognathae</taxon>
        <taxon>Galloanserae</taxon>
        <taxon>Anseriformes</taxon>
        <taxon>Anhimidae</taxon>
        <taxon>Chauna</taxon>
    </lineage>
</organism>
<dbReference type="GO" id="GO:0000785">
    <property type="term" value="C:chromatin"/>
    <property type="evidence" value="ECO:0007669"/>
    <property type="project" value="TreeGrafter"/>
</dbReference>
<dbReference type="EC" id="1.14.11.65" evidence="4"/>
<dbReference type="GO" id="GO:0070988">
    <property type="term" value="P:demethylation"/>
    <property type="evidence" value="ECO:0007669"/>
    <property type="project" value="UniProtKB-UniRule"/>
</dbReference>
<dbReference type="InterPro" id="IPR045109">
    <property type="entry name" value="LSDs-like"/>
</dbReference>
<evidence type="ECO:0000256" key="1">
    <source>
        <dbReference type="ARBA" id="ARBA00004123"/>
    </source>
</evidence>
<dbReference type="AlphaFoldDB" id="A0A7L0KIJ2"/>
<feature type="non-terminal residue" evidence="6">
    <location>
        <position position="89"/>
    </location>
</feature>
<comment type="catalytic activity">
    <reaction evidence="4">
        <text>N(6),N(6)-dimethyl-L-lysyl(9)-[histone H3] + 2 2-oxoglutarate + 2 O2 = L-lysyl(9)-[histone H3] + 2 formaldehyde + 2 succinate + 2 CO2</text>
        <dbReference type="Rhea" id="RHEA:60188"/>
        <dbReference type="Rhea" id="RHEA-COMP:15541"/>
        <dbReference type="Rhea" id="RHEA-COMP:15546"/>
        <dbReference type="ChEBI" id="CHEBI:15379"/>
        <dbReference type="ChEBI" id="CHEBI:16526"/>
        <dbReference type="ChEBI" id="CHEBI:16810"/>
        <dbReference type="ChEBI" id="CHEBI:16842"/>
        <dbReference type="ChEBI" id="CHEBI:29969"/>
        <dbReference type="ChEBI" id="CHEBI:30031"/>
        <dbReference type="ChEBI" id="CHEBI:61976"/>
        <dbReference type="EC" id="1.14.11.65"/>
    </reaction>
</comment>
<keyword evidence="6" id="KW-0489">Methyltransferase</keyword>
<gene>
    <name evidence="6" type="primary">Hr</name>
    <name evidence="6" type="ORF">CHATOR_R14574</name>
</gene>
<evidence type="ECO:0000313" key="7">
    <source>
        <dbReference type="Proteomes" id="UP000537522"/>
    </source>
</evidence>
<dbReference type="GO" id="GO:0031490">
    <property type="term" value="F:chromatin DNA binding"/>
    <property type="evidence" value="ECO:0007669"/>
    <property type="project" value="TreeGrafter"/>
</dbReference>
<protein>
    <recommendedName>
        <fullName evidence="4">Lysine-specific demethylase</fullName>
        <ecNumber evidence="4">1.14.11.65</ecNumber>
    </recommendedName>
</protein>
<dbReference type="PROSITE" id="PS51184">
    <property type="entry name" value="JMJC"/>
    <property type="match status" value="1"/>
</dbReference>
<comment type="subcellular location">
    <subcellularLocation>
        <location evidence="1 4">Nucleus</location>
    </subcellularLocation>
</comment>
<comment type="similarity">
    <text evidence="4">Belongs to the JHDM2 histone demethylase family.</text>
</comment>
<feature type="non-terminal residue" evidence="6">
    <location>
        <position position="1"/>
    </location>
</feature>
<dbReference type="GO" id="GO:0003712">
    <property type="term" value="F:transcription coregulator activity"/>
    <property type="evidence" value="ECO:0007669"/>
    <property type="project" value="TreeGrafter"/>
</dbReference>
<dbReference type="GO" id="GO:0000118">
    <property type="term" value="C:histone deacetylase complex"/>
    <property type="evidence" value="ECO:0007669"/>
    <property type="project" value="UniProtKB-UniRule"/>
</dbReference>
<evidence type="ECO:0000256" key="4">
    <source>
        <dbReference type="RuleBase" id="RU369087"/>
    </source>
</evidence>
<sequence length="89" mass="9616">LQEECGVSGWTLLQCLGDAVLIPAGAPHQVQTLTGTISVEQWFLSPENATRLRDHGTSPPRAARWLQAQMDGMIFTAVREAVGVLQGCK</sequence>
<dbReference type="GO" id="GO:0032259">
    <property type="term" value="P:methylation"/>
    <property type="evidence" value="ECO:0007669"/>
    <property type="project" value="UniProtKB-KW"/>
</dbReference>
<evidence type="ECO:0000256" key="2">
    <source>
        <dbReference type="ARBA" id="ARBA00022723"/>
    </source>
</evidence>
<comment type="function">
    <text evidence="4">Histone demethylase that specifically demethylates 'Lys-9' of histone H3, thereby playing a central role in histone code.</text>
</comment>
<dbReference type="GO" id="GO:0008168">
    <property type="term" value="F:methyltransferase activity"/>
    <property type="evidence" value="ECO:0007669"/>
    <property type="project" value="UniProtKB-KW"/>
</dbReference>
<keyword evidence="6" id="KW-0808">Transferase</keyword>